<dbReference type="RefSeq" id="WP_045466399.1">
    <property type="nucleotide sequence ID" value="NZ_BBLT01000008.1"/>
</dbReference>
<evidence type="ECO:0000313" key="2">
    <source>
        <dbReference type="Proteomes" id="UP000030185"/>
    </source>
</evidence>
<evidence type="ECO:0000313" key="1">
    <source>
        <dbReference type="EMBL" id="GAL86448.1"/>
    </source>
</evidence>
<dbReference type="AlphaFoldDB" id="A0A098LJV4"/>
<gene>
    <name evidence="1" type="ORF">MYP_3677</name>
</gene>
<dbReference type="eggNOG" id="COG1555">
    <property type="taxonomic scope" value="Bacteria"/>
</dbReference>
<dbReference type="InterPro" id="IPR010994">
    <property type="entry name" value="RuvA_2-like"/>
</dbReference>
<dbReference type="Pfam" id="PF12836">
    <property type="entry name" value="HHH_3"/>
    <property type="match status" value="1"/>
</dbReference>
<keyword evidence="2" id="KW-1185">Reference proteome</keyword>
<dbReference type="SUPFAM" id="SSF47781">
    <property type="entry name" value="RuvA domain 2-like"/>
    <property type="match status" value="1"/>
</dbReference>
<evidence type="ECO:0008006" key="3">
    <source>
        <dbReference type="Google" id="ProtNLM"/>
    </source>
</evidence>
<comment type="caution">
    <text evidence="1">The sequence shown here is derived from an EMBL/GenBank/DDBJ whole genome shotgun (WGS) entry which is preliminary data.</text>
</comment>
<sequence length="671" mass="76816">MSIPIITFAQDEIQDIMLNELTPATSEDEQEAILNNILDLFQEPIDLNKAEREDLQKINFLSEQQIEGILKHRTISGRYESIYELQVIEELDPLTIKKLLSFITVVSSDNSWNGLFARIFNNPGDLIIKYERSPDNKKGYSSSASESTKYLGQPYKTYIRIKSSKTKDFSIGLIAEKDPGEIYKWDPDKNYYLFDFASFHIGLYNKGKLKSLIVGDYKLQAGQGLVFGSGYYLGKNAEAISGIKRAGNGILANTSVTESGFFRGTAGSFVYKRITITGFYSSVKKDASVATEVSDSLSSEYFSTVYSTGYHRTANEIDKKAAISQRDAGFTVTFQNKIQNLNIGLNFINSHFSKSFERKANIYNSFDFKGQDNTCYSLDASYRFYNFSLFSEAAVSQGGGKALIGGILTSLHKKVDFLFLLRKYDKDFYSFYGRAFGENTTNKNETGFYWGVKISPHKKYNLTAYFDTYTFPWLKYRTYEPSRGNDFNIRFIYQPSKTTLAYIQIRKAIQEQNGSRTNITYATEPIIAETRTIGLDYKANEVITLTTKIIQTKSRKNNLNTNGYFLIQDINFHIRGIKLCLRYALLDAENYDNRTYVFEKDVLTGYALPAYYGKGSRAYLVLHGRLLKHFGYWIKYGYYIYPFMDMTGIGSEETEGNIKSEIKIQLRYTWR</sequence>
<proteinExistence type="predicted"/>
<organism evidence="1 2">
    <name type="scientific">Sporocytophaga myxococcoides</name>
    <dbReference type="NCBI Taxonomy" id="153721"/>
    <lineage>
        <taxon>Bacteria</taxon>
        <taxon>Pseudomonadati</taxon>
        <taxon>Bacteroidota</taxon>
        <taxon>Cytophagia</taxon>
        <taxon>Cytophagales</taxon>
        <taxon>Cytophagaceae</taxon>
        <taxon>Sporocytophaga</taxon>
    </lineage>
</organism>
<dbReference type="Proteomes" id="UP000030185">
    <property type="component" value="Unassembled WGS sequence"/>
</dbReference>
<dbReference type="EMBL" id="BBLT01000008">
    <property type="protein sequence ID" value="GAL86448.1"/>
    <property type="molecule type" value="Genomic_DNA"/>
</dbReference>
<reference evidence="1 2" key="1">
    <citation type="submission" date="2014-09" db="EMBL/GenBank/DDBJ databases">
        <title>Sporocytophaga myxococcoides PG-01 genome sequencing.</title>
        <authorList>
            <person name="Liu L."/>
            <person name="Gao P.J."/>
            <person name="Chen G.J."/>
            <person name="Wang L.S."/>
        </authorList>
    </citation>
    <scope>NUCLEOTIDE SEQUENCE [LARGE SCALE GENOMIC DNA]</scope>
    <source>
        <strain evidence="1 2">PG-01</strain>
    </source>
</reference>
<accession>A0A098LJV4</accession>
<protein>
    <recommendedName>
        <fullName evidence="3">Helix-hairpin-helix domain-containing protein</fullName>
    </recommendedName>
</protein>
<name>A0A098LJV4_9BACT</name>
<dbReference type="STRING" id="153721.MYP_3677"/>